<dbReference type="SUPFAM" id="SSF52096">
    <property type="entry name" value="ClpP/crotonase"/>
    <property type="match status" value="1"/>
</dbReference>
<dbReference type="RefSeq" id="WP_072704918.1">
    <property type="nucleotide sequence ID" value="NZ_JAFBBL010000001.1"/>
</dbReference>
<proteinExistence type="inferred from homology"/>
<dbReference type="Gene3D" id="3.90.226.10">
    <property type="entry name" value="2-enoyl-CoA Hydratase, Chain A, domain 1"/>
    <property type="match status" value="1"/>
</dbReference>
<dbReference type="InterPro" id="IPR001753">
    <property type="entry name" value="Enoyl-CoA_hydra/iso"/>
</dbReference>
<dbReference type="EMBL" id="LS483468">
    <property type="protein sequence ID" value="SQI32724.1"/>
    <property type="molecule type" value="Genomic_DNA"/>
</dbReference>
<accession>A0A2X4X848</accession>
<dbReference type="Gene3D" id="1.10.12.10">
    <property type="entry name" value="Lyase 2-enoyl-coa Hydratase, Chain A, domain 2"/>
    <property type="match status" value="1"/>
</dbReference>
<dbReference type="PANTHER" id="PTHR43459:SF1">
    <property type="entry name" value="EG:BACN32G11.4 PROTEIN"/>
    <property type="match status" value="1"/>
</dbReference>
<dbReference type="CDD" id="cd06558">
    <property type="entry name" value="crotonase-like"/>
    <property type="match status" value="1"/>
</dbReference>
<comment type="similarity">
    <text evidence="1">Belongs to the enoyl-CoA hydratase/isomerase family.</text>
</comment>
<protein>
    <submittedName>
        <fullName evidence="2">Enoyl-CoA hydratase</fullName>
        <ecNumber evidence="2">4.2.1.17</ecNumber>
    </submittedName>
</protein>
<gene>
    <name evidence="2" type="primary">echA8_7</name>
    <name evidence="2" type="ORF">NCTC10994_02315</name>
</gene>
<dbReference type="Pfam" id="PF00378">
    <property type="entry name" value="ECH_1"/>
    <property type="match status" value="1"/>
</dbReference>
<sequence>MTAATTVEGLRSELADGILRLTFARPKRLNAIDLPTMNALSEAVTAAGTDERVRTIVITGEGKAFCTGADLAAGAANPQHPTVVMDAAAGLIRAVTEVPVPVIAAVNGPAAGVGVSIALAADLTYAAESAYFLLSFVNIGLMPDGGASLLVPAAVGRARAAEMALLGERIGGADAERFGLVARTLPDDQLAAHVDGVAAHTARGPRRAQALTKQALNAATLPVLDEALAREKEGQVELLASADFAEGAMAMLEKRPARFA</sequence>
<evidence type="ECO:0000313" key="3">
    <source>
        <dbReference type="Proteomes" id="UP000249091"/>
    </source>
</evidence>
<reference evidence="2 3" key="1">
    <citation type="submission" date="2018-06" db="EMBL/GenBank/DDBJ databases">
        <authorList>
            <consortium name="Pathogen Informatics"/>
            <person name="Doyle S."/>
        </authorList>
    </citation>
    <scope>NUCLEOTIDE SEQUENCE [LARGE SCALE GENOMIC DNA]</scope>
    <source>
        <strain evidence="2 3">NCTC10994</strain>
    </source>
</reference>
<evidence type="ECO:0000313" key="2">
    <source>
        <dbReference type="EMBL" id="SQI32724.1"/>
    </source>
</evidence>
<dbReference type="Proteomes" id="UP000249091">
    <property type="component" value="Chromosome 1"/>
</dbReference>
<dbReference type="InterPro" id="IPR029045">
    <property type="entry name" value="ClpP/crotonase-like_dom_sf"/>
</dbReference>
<dbReference type="KEGG" id="rcr:NCTC10994_02315"/>
<dbReference type="GO" id="GO:0004300">
    <property type="term" value="F:enoyl-CoA hydratase activity"/>
    <property type="evidence" value="ECO:0007669"/>
    <property type="project" value="UniProtKB-EC"/>
</dbReference>
<evidence type="ECO:0000256" key="1">
    <source>
        <dbReference type="ARBA" id="ARBA00005254"/>
    </source>
</evidence>
<dbReference type="InterPro" id="IPR014748">
    <property type="entry name" value="Enoyl-CoA_hydra_C"/>
</dbReference>
<name>A0A2X4X848_9NOCA</name>
<dbReference type="AlphaFoldDB" id="A0A2X4X848"/>
<keyword evidence="3" id="KW-1185">Reference proteome</keyword>
<organism evidence="2 3">
    <name type="scientific">Rhodococcus coprophilus</name>
    <dbReference type="NCBI Taxonomy" id="38310"/>
    <lineage>
        <taxon>Bacteria</taxon>
        <taxon>Bacillati</taxon>
        <taxon>Actinomycetota</taxon>
        <taxon>Actinomycetes</taxon>
        <taxon>Mycobacteriales</taxon>
        <taxon>Nocardiaceae</taxon>
        <taxon>Rhodococcus</taxon>
    </lineage>
</organism>
<dbReference type="EC" id="4.2.1.17" evidence="2"/>
<dbReference type="PANTHER" id="PTHR43459">
    <property type="entry name" value="ENOYL-COA HYDRATASE"/>
    <property type="match status" value="1"/>
</dbReference>
<keyword evidence="2" id="KW-0456">Lyase</keyword>
<dbReference type="STRING" id="1219011.GCA_001895045_04092"/>